<name>A0AB33ISI2_9BACT</name>
<organism evidence="2">
    <name type="scientific">Prevotella sp. GTC17254</name>
    <dbReference type="NCBI Taxonomy" id="3236794"/>
    <lineage>
        <taxon>Bacteria</taxon>
        <taxon>Pseudomonadati</taxon>
        <taxon>Bacteroidota</taxon>
        <taxon>Bacteroidia</taxon>
        <taxon>Bacteroidales</taxon>
        <taxon>Prevotellaceae</taxon>
        <taxon>Prevotella</taxon>
    </lineage>
</organism>
<gene>
    <name evidence="2" type="ORF">GTC17254_03330</name>
</gene>
<proteinExistence type="predicted"/>
<feature type="domain" description="Glycosyltransferase GT-D fold" evidence="1">
    <location>
        <begin position="53"/>
        <end position="276"/>
    </location>
</feature>
<sequence length="300" mass="34874">MNMLYLFDKIGRSLLWKLFYRPVGSVFYYYWNKPEIADIYVSLDKLLNSNRSLCRFGNGEFDIIWGKSEGFQSSNSELGVRLRKILHTKNENVYIAITDFYRDNPKLRTHEKTFAYTWRLSNFYKISKLLINGEKFLNTYVSRPYSTYTDVDVSEYIKKFKKLWDSQDLYVIEGRQCRVGVGNDLFDNASHIYRIEAPATNAWNRYDEILAKVKLLIPKGAIIYMALGATATVLAYDLAQLGYRALDLGHLDIEYEYYLHKATGKMKIPGKYVNEVEGGNEVDDSLVDNSYLSSIICRID</sequence>
<dbReference type="EMBL" id="AP035786">
    <property type="protein sequence ID" value="BFO72736.1"/>
    <property type="molecule type" value="Genomic_DNA"/>
</dbReference>
<evidence type="ECO:0000259" key="1">
    <source>
        <dbReference type="Pfam" id="PF08759"/>
    </source>
</evidence>
<dbReference type="AlphaFoldDB" id="A0AB33ISI2"/>
<evidence type="ECO:0000313" key="2">
    <source>
        <dbReference type="EMBL" id="BFO72736.1"/>
    </source>
</evidence>
<accession>A0AB33ISI2</accession>
<protein>
    <submittedName>
        <fullName evidence="2">SP_1767 family glycosyltransferase</fullName>
    </submittedName>
</protein>
<reference evidence="2" key="1">
    <citation type="submission" date="2024-07" db="EMBL/GenBank/DDBJ databases">
        <title>Complete genome sequence of Prevotella sp. YM-2024 GTC17254.</title>
        <authorList>
            <person name="Hayashi M."/>
            <person name="Muto Y."/>
            <person name="Tanaka K."/>
            <person name="Niwa H."/>
        </authorList>
    </citation>
    <scope>NUCLEOTIDE SEQUENCE</scope>
    <source>
        <strain evidence="2">GTC17254</strain>
    </source>
</reference>
<dbReference type="Pfam" id="PF08759">
    <property type="entry name" value="GT-D"/>
    <property type="match status" value="1"/>
</dbReference>
<dbReference type="InterPro" id="IPR014869">
    <property type="entry name" value="GT-D"/>
</dbReference>